<dbReference type="Gene3D" id="3.30.43.10">
    <property type="entry name" value="Uridine Diphospho-n-acetylenolpyruvylglucosamine Reductase, domain 2"/>
    <property type="match status" value="1"/>
</dbReference>
<dbReference type="GO" id="GO:0008720">
    <property type="term" value="F:D-lactate dehydrogenase (NAD+) activity"/>
    <property type="evidence" value="ECO:0007669"/>
    <property type="project" value="TreeGrafter"/>
</dbReference>
<dbReference type="Pfam" id="PF02754">
    <property type="entry name" value="CCG"/>
    <property type="match status" value="2"/>
</dbReference>
<dbReference type="PANTHER" id="PTHR11748:SF111">
    <property type="entry name" value="D-LACTATE DEHYDROGENASE, MITOCHONDRIAL-RELATED"/>
    <property type="match status" value="1"/>
</dbReference>
<evidence type="ECO:0000256" key="1">
    <source>
        <dbReference type="ARBA" id="ARBA00001974"/>
    </source>
</evidence>
<dbReference type="EMBL" id="JQED01000005">
    <property type="protein sequence ID" value="KGJ94433.1"/>
    <property type="molecule type" value="Genomic_DNA"/>
</dbReference>
<protein>
    <recommendedName>
        <fullName evidence="10">D-lactate dehydrogenase (cytochrome)</fullName>
        <ecNumber evidence="10">1.1.2.4</ecNumber>
    </recommendedName>
</protein>
<keyword evidence="9" id="KW-0411">Iron-sulfur</keyword>
<evidence type="ECO:0000256" key="6">
    <source>
        <dbReference type="ARBA" id="ARBA00022946"/>
    </source>
</evidence>
<gene>
    <name evidence="13" type="ORF">ND2E_1622</name>
</gene>
<dbReference type="InterPro" id="IPR004017">
    <property type="entry name" value="Cys_rich_dom"/>
</dbReference>
<keyword evidence="8" id="KW-0408">Iron</keyword>
<accession>A0A099KXP3</accession>
<dbReference type="Proteomes" id="UP000029843">
    <property type="component" value="Unassembled WGS sequence"/>
</dbReference>
<feature type="domain" description="4Fe-4S ferredoxin-type" evidence="11">
    <location>
        <begin position="532"/>
        <end position="562"/>
    </location>
</feature>
<dbReference type="PANTHER" id="PTHR11748">
    <property type="entry name" value="D-LACTATE DEHYDROGENASE"/>
    <property type="match status" value="1"/>
</dbReference>
<keyword evidence="3" id="KW-0285">Flavoprotein</keyword>
<evidence type="ECO:0000256" key="3">
    <source>
        <dbReference type="ARBA" id="ARBA00022630"/>
    </source>
</evidence>
<dbReference type="Gene3D" id="3.30.70.2190">
    <property type="match status" value="1"/>
</dbReference>
<evidence type="ECO:0000256" key="9">
    <source>
        <dbReference type="ARBA" id="ARBA00023014"/>
    </source>
</evidence>
<dbReference type="SUPFAM" id="SSF56176">
    <property type="entry name" value="FAD-binding/transporter-associated domain-like"/>
    <property type="match status" value="1"/>
</dbReference>
<dbReference type="InterPro" id="IPR017896">
    <property type="entry name" value="4Fe4S_Fe-S-bd"/>
</dbReference>
<dbReference type="Pfam" id="PF02913">
    <property type="entry name" value="FAD-oxidase_C"/>
    <property type="match status" value="1"/>
</dbReference>
<keyword evidence="6" id="KW-0809">Transit peptide</keyword>
<dbReference type="FunFam" id="3.30.70.2740:FF:000006">
    <property type="entry name" value="NAD-independent D-lactate dehydrogenase"/>
    <property type="match status" value="1"/>
</dbReference>
<organism evidence="13 14">
    <name type="scientific">Colwellia psychrerythraea</name>
    <name type="common">Vibrio psychroerythus</name>
    <dbReference type="NCBI Taxonomy" id="28229"/>
    <lineage>
        <taxon>Bacteria</taxon>
        <taxon>Pseudomonadati</taxon>
        <taxon>Pseudomonadota</taxon>
        <taxon>Gammaproteobacteria</taxon>
        <taxon>Alteromonadales</taxon>
        <taxon>Colwelliaceae</taxon>
        <taxon>Colwellia</taxon>
    </lineage>
</organism>
<evidence type="ECO:0000259" key="12">
    <source>
        <dbReference type="PROSITE" id="PS51387"/>
    </source>
</evidence>
<sequence length="944" mass="103647">MLPEHYQLLAKQVAEFIPASRIITDYTRRLAYGVDASFYRLVPQLVLILDDETEVVRVIKAAAHAKLPVTFRAAGTSLSGQAQSDSILIMLTNNWRNHEIVDLGLKIKLGPGVIGADANKYLLPYGRKIGPDPASINTCKIAGIAANNASGMCCGVAQNSYQTLDNIRLVLHDGSILDTADQASISAFKKSHVQLLERLHILAIKTRSDEKLSALIKHKYRLKNTTGYAINSLIDFEDPIDILAHLMIGSEGTLGFISSITYNTVIEHKYRASSIVFFPDMRTTCSAVSALADANVSAVELMDRRSLASVSDMKGLPEFIKTLGKDVGALLIETRAANQQLLTEQIADLENLLSDFKQTNVIKFTDVASEYSQLWAIRKGTFPAVGAVRETGTTVIIEDVAFPVEQLADAVAKLQGLFEKYHYDEAIIFGHALDGNLHFVFTQDFSTQAEVDRYQSFMDDVCQLVAVDYQGSLKAEHGTGRNMAPFIELEWGKEGFSLMQQLKALFDPSFLLNPGVIINDDPLAHIKNLKNLPAAHDIVDKCIECGFCEPVCPSKGLSLTPRQRITTYREIRRLTASNDNPQQLRELEKDFNYLGVDTCAATGLCADRCPVGINTGDLIRDLRNVRNTKYQGLSQKLANNFASIEKMTRVSLAIAGFSQRLLGNSVMGGLTGTVRKLSANNIPLWSKYLPNKARYQPKVISNYSSVKPKVVYIPSCASRSMGQAVDATEQRSLTEVTYAVLAKAGFDIISPDFTGECCGMPFNSKGMFDEAEQKRSSLLTKLTELSENGQHPILIDTSPCKSMLLENTAATANLSIYEPVGFTADVLAEHLVFEQLNDTIMLHVTCSSRRMGLTDKMEQVAKLCSHNVVIPEHIQCCGFAGDKGFTTPELNENALATLKEQVPSGCSVGYSNSRTCEIGLSHHAGIDYQSILYLVDKATTSKEV</sequence>
<dbReference type="OrthoDB" id="9811557at2"/>
<evidence type="ECO:0000256" key="7">
    <source>
        <dbReference type="ARBA" id="ARBA00023002"/>
    </source>
</evidence>
<dbReference type="GO" id="GO:1903457">
    <property type="term" value="P:lactate catabolic process"/>
    <property type="evidence" value="ECO:0007669"/>
    <property type="project" value="TreeGrafter"/>
</dbReference>
<proteinExistence type="inferred from homology"/>
<dbReference type="Pfam" id="PF01565">
    <property type="entry name" value="FAD_binding_4"/>
    <property type="match status" value="1"/>
</dbReference>
<dbReference type="GO" id="GO:0046872">
    <property type="term" value="F:metal ion binding"/>
    <property type="evidence" value="ECO:0007669"/>
    <property type="project" value="UniProtKB-KW"/>
</dbReference>
<dbReference type="InterPro" id="IPR016169">
    <property type="entry name" value="FAD-bd_PCMH_sub2"/>
</dbReference>
<reference evidence="13 14" key="1">
    <citation type="submission" date="2014-08" db="EMBL/GenBank/DDBJ databases">
        <title>Genomic and Phenotypic Diversity of Colwellia psychrerythraea strains from Disparate Marine Basins.</title>
        <authorList>
            <person name="Techtmann S.M."/>
            <person name="Stelling S.C."/>
            <person name="Utturkar S.M."/>
            <person name="Alshibli N."/>
            <person name="Harris A."/>
            <person name="Brown S.D."/>
            <person name="Hazen T.C."/>
        </authorList>
    </citation>
    <scope>NUCLEOTIDE SEQUENCE [LARGE SCALE GENOMIC DNA]</scope>
    <source>
        <strain evidence="13 14">ND2E</strain>
    </source>
</reference>
<comment type="caution">
    <text evidence="13">The sequence shown here is derived from an EMBL/GenBank/DDBJ whole genome shotgun (WGS) entry which is preliminary data.</text>
</comment>
<evidence type="ECO:0000256" key="5">
    <source>
        <dbReference type="ARBA" id="ARBA00022827"/>
    </source>
</evidence>
<dbReference type="InterPro" id="IPR009051">
    <property type="entry name" value="Helical_ferredxn"/>
</dbReference>
<dbReference type="RefSeq" id="WP_033092393.1">
    <property type="nucleotide sequence ID" value="NZ_JQED01000005.1"/>
</dbReference>
<dbReference type="FunFam" id="1.10.1060.10:FF:000019">
    <property type="entry name" value="Oxidoreductase/iron-sulfur cluster-binding protein"/>
    <property type="match status" value="1"/>
</dbReference>
<dbReference type="Gene3D" id="1.10.45.10">
    <property type="entry name" value="Vanillyl-alcohol Oxidase, Chain A, domain 4"/>
    <property type="match status" value="1"/>
</dbReference>
<dbReference type="PROSITE" id="PS51387">
    <property type="entry name" value="FAD_PCMH"/>
    <property type="match status" value="1"/>
</dbReference>
<evidence type="ECO:0000256" key="2">
    <source>
        <dbReference type="ARBA" id="ARBA00008000"/>
    </source>
</evidence>
<dbReference type="SUPFAM" id="SSF46548">
    <property type="entry name" value="alpha-helical ferredoxin"/>
    <property type="match status" value="1"/>
</dbReference>
<dbReference type="InterPro" id="IPR036318">
    <property type="entry name" value="FAD-bd_PCMH-like_sf"/>
</dbReference>
<evidence type="ECO:0000256" key="4">
    <source>
        <dbReference type="ARBA" id="ARBA00022723"/>
    </source>
</evidence>
<dbReference type="InterPro" id="IPR016171">
    <property type="entry name" value="Vanillyl_alc_oxidase_C-sub2"/>
</dbReference>
<comment type="similarity">
    <text evidence="2">Belongs to the FAD-binding oxidoreductase/transferase type 4 family.</text>
</comment>
<dbReference type="InterPro" id="IPR016164">
    <property type="entry name" value="FAD-linked_Oxase-like_C"/>
</dbReference>
<dbReference type="InterPro" id="IPR016166">
    <property type="entry name" value="FAD-bd_PCMH"/>
</dbReference>
<dbReference type="AlphaFoldDB" id="A0A099KXP3"/>
<dbReference type="InterPro" id="IPR004113">
    <property type="entry name" value="FAD-bd_oxidored_4_C"/>
</dbReference>
<dbReference type="InterPro" id="IPR016167">
    <property type="entry name" value="FAD-bd_PCMH_sub1"/>
</dbReference>
<keyword evidence="7 13" id="KW-0560">Oxidoreductase</keyword>
<keyword evidence="4" id="KW-0479">Metal-binding</keyword>
<evidence type="ECO:0000256" key="10">
    <source>
        <dbReference type="ARBA" id="ARBA00038897"/>
    </source>
</evidence>
<dbReference type="PATRIC" id="fig|28229.4.peg.628"/>
<dbReference type="Pfam" id="PF13183">
    <property type="entry name" value="Fer4_8"/>
    <property type="match status" value="1"/>
</dbReference>
<evidence type="ECO:0000313" key="13">
    <source>
        <dbReference type="EMBL" id="KGJ94433.1"/>
    </source>
</evidence>
<dbReference type="PROSITE" id="PS00198">
    <property type="entry name" value="4FE4S_FER_1"/>
    <property type="match status" value="1"/>
</dbReference>
<dbReference type="GO" id="GO:0051536">
    <property type="term" value="F:iron-sulfur cluster binding"/>
    <property type="evidence" value="ECO:0007669"/>
    <property type="project" value="UniProtKB-KW"/>
</dbReference>
<dbReference type="SUPFAM" id="SSF55103">
    <property type="entry name" value="FAD-linked oxidases, C-terminal domain"/>
    <property type="match status" value="1"/>
</dbReference>
<dbReference type="Gene3D" id="1.10.1060.10">
    <property type="entry name" value="Alpha-helical ferredoxin"/>
    <property type="match status" value="1"/>
</dbReference>
<dbReference type="Gene3D" id="3.30.465.10">
    <property type="match status" value="1"/>
</dbReference>
<dbReference type="InterPro" id="IPR017900">
    <property type="entry name" value="4Fe4S_Fe_S_CS"/>
</dbReference>
<comment type="cofactor">
    <cofactor evidence="1">
        <name>FAD</name>
        <dbReference type="ChEBI" id="CHEBI:57692"/>
    </cofactor>
</comment>
<dbReference type="GO" id="GO:0004458">
    <property type="term" value="F:D-lactate dehydrogenase (cytochrome) activity"/>
    <property type="evidence" value="ECO:0007669"/>
    <property type="project" value="UniProtKB-EC"/>
</dbReference>
<dbReference type="Gene3D" id="3.30.70.2740">
    <property type="match status" value="1"/>
</dbReference>
<name>A0A099KXP3_COLPS</name>
<evidence type="ECO:0000259" key="11">
    <source>
        <dbReference type="PROSITE" id="PS51379"/>
    </source>
</evidence>
<evidence type="ECO:0000313" key="14">
    <source>
        <dbReference type="Proteomes" id="UP000029843"/>
    </source>
</evidence>
<evidence type="ECO:0000256" key="8">
    <source>
        <dbReference type="ARBA" id="ARBA00023004"/>
    </source>
</evidence>
<feature type="domain" description="FAD-binding PCMH-type" evidence="12">
    <location>
        <begin position="39"/>
        <end position="267"/>
    </location>
</feature>
<dbReference type="GO" id="GO:0071949">
    <property type="term" value="F:FAD binding"/>
    <property type="evidence" value="ECO:0007669"/>
    <property type="project" value="InterPro"/>
</dbReference>
<dbReference type="EC" id="1.1.2.4" evidence="10"/>
<keyword evidence="5" id="KW-0274">FAD</keyword>
<dbReference type="PROSITE" id="PS51379">
    <property type="entry name" value="4FE4S_FER_2"/>
    <property type="match status" value="1"/>
</dbReference>
<dbReference type="InterPro" id="IPR006094">
    <property type="entry name" value="Oxid_FAD_bind_N"/>
</dbReference>